<keyword evidence="1" id="KW-0689">Ribosomal protein</keyword>
<dbReference type="PANTHER" id="PTHR28589:SF1">
    <property type="entry name" value="SMALL RIBOSOMAL SUBUNIT PROTEIN MS34"/>
    <property type="match status" value="1"/>
</dbReference>
<name>A0ABN7BEV3_9HEMI</name>
<dbReference type="Pfam" id="PF16053">
    <property type="entry name" value="MRP-S34"/>
    <property type="match status" value="1"/>
</dbReference>
<protein>
    <submittedName>
        <fullName evidence="1">Ribosomal protein S34</fullName>
    </submittedName>
</protein>
<dbReference type="GO" id="GO:0005840">
    <property type="term" value="C:ribosome"/>
    <property type="evidence" value="ECO:0007669"/>
    <property type="project" value="UniProtKB-KW"/>
</dbReference>
<reference evidence="1 2" key="1">
    <citation type="submission" date="2023-09" db="EMBL/GenBank/DDBJ databases">
        <title>Nesidiocoris tenuis whole genome shotgun sequence.</title>
        <authorList>
            <person name="Shibata T."/>
            <person name="Shimoda M."/>
            <person name="Kobayashi T."/>
            <person name="Uehara T."/>
        </authorList>
    </citation>
    <scope>NUCLEOTIDE SEQUENCE [LARGE SCALE GENOMIC DNA]</scope>
    <source>
        <strain evidence="1 2">Japan</strain>
    </source>
</reference>
<evidence type="ECO:0000313" key="2">
    <source>
        <dbReference type="Proteomes" id="UP001307889"/>
    </source>
</evidence>
<keyword evidence="2" id="KW-1185">Reference proteome</keyword>
<proteinExistence type="predicted"/>
<gene>
    <name evidence="1" type="ORF">NTJ_15731</name>
</gene>
<evidence type="ECO:0000313" key="1">
    <source>
        <dbReference type="EMBL" id="BET02911.1"/>
    </source>
</evidence>
<sequence>MPIRLIGRTTDFRGKTLWEILGNLKDHGVGRLVQRNRFQRYPVPSFFRILRVEPLPDVEGSKKLSEVRKVRAVVEKVFCGVQYPRPVELESQTYKADFQLVPKHEEAALWKSIEQVEVQKRILPSHVEFPPLLKYMLISEMKAKHLPVTEPKLKLKLKRGDQGRNYRLAAEVETPNAPLSETHQPHLYEIPKTT</sequence>
<dbReference type="PANTHER" id="PTHR28589">
    <property type="entry name" value="28S RIBOSOMAL PROTEIN S34, MITOCHONDRIAL"/>
    <property type="match status" value="1"/>
</dbReference>
<dbReference type="Proteomes" id="UP001307889">
    <property type="component" value="Chromosome 15"/>
</dbReference>
<accession>A0ABN7BEV3</accession>
<dbReference type="InterPro" id="IPR032053">
    <property type="entry name" value="Ribosomal_mS34"/>
</dbReference>
<organism evidence="1 2">
    <name type="scientific">Nesidiocoris tenuis</name>
    <dbReference type="NCBI Taxonomy" id="355587"/>
    <lineage>
        <taxon>Eukaryota</taxon>
        <taxon>Metazoa</taxon>
        <taxon>Ecdysozoa</taxon>
        <taxon>Arthropoda</taxon>
        <taxon>Hexapoda</taxon>
        <taxon>Insecta</taxon>
        <taxon>Pterygota</taxon>
        <taxon>Neoptera</taxon>
        <taxon>Paraneoptera</taxon>
        <taxon>Hemiptera</taxon>
        <taxon>Heteroptera</taxon>
        <taxon>Panheteroptera</taxon>
        <taxon>Cimicomorpha</taxon>
        <taxon>Miridae</taxon>
        <taxon>Dicyphina</taxon>
        <taxon>Nesidiocoris</taxon>
    </lineage>
</organism>
<keyword evidence="1" id="KW-0687">Ribonucleoprotein</keyword>
<dbReference type="EMBL" id="AP028923">
    <property type="protein sequence ID" value="BET02911.1"/>
    <property type="molecule type" value="Genomic_DNA"/>
</dbReference>